<keyword evidence="1" id="KW-0812">Transmembrane</keyword>
<dbReference type="PANTHER" id="PTHR35762:SF2">
    <property type="entry name" value="TRANSMEMBRANE PROTEIN"/>
    <property type="match status" value="1"/>
</dbReference>
<dbReference type="OrthoDB" id="781735at2759"/>
<dbReference type="AlphaFoldDB" id="A0A6P5YA56"/>
<keyword evidence="2" id="KW-1185">Reference proteome</keyword>
<accession>A0A6P5YA56</accession>
<evidence type="ECO:0000313" key="3">
    <source>
        <dbReference type="RefSeq" id="XP_022736891.1"/>
    </source>
</evidence>
<sequence length="211" mass="24106">MDPIVMQKFQAIKKFKKSKKQQLLDKFFLYTFIAFTCSMFCSSPFWLPYLFSSMKGFLFISLPKMGSISHCPKLLFLVGNLIIAVLIGESKYFASGPSLSGDAYYDEFVDRSKCPRNSSTLEVKKEKKMKPCLVSVTGRLVEETREVTKQKNDSVGEHELILPTKELKKRADDFIARVNRQRRIEAELLLEGNYANNYMGLQAKVSTPGRT</sequence>
<dbReference type="GeneID" id="111289819"/>
<reference evidence="3" key="1">
    <citation type="submission" date="2025-08" db="UniProtKB">
        <authorList>
            <consortium name="RefSeq"/>
        </authorList>
    </citation>
    <scope>IDENTIFICATION</scope>
    <source>
        <tissue evidence="3">Fruit stalk</tissue>
    </source>
</reference>
<evidence type="ECO:0000313" key="2">
    <source>
        <dbReference type="Proteomes" id="UP000515121"/>
    </source>
</evidence>
<dbReference type="PANTHER" id="PTHR35762">
    <property type="entry name" value="TRANSMEMBRANE PROTEIN"/>
    <property type="match status" value="1"/>
</dbReference>
<dbReference type="Proteomes" id="UP000515121">
    <property type="component" value="Unplaced"/>
</dbReference>
<keyword evidence="1" id="KW-1133">Transmembrane helix</keyword>
<evidence type="ECO:0000256" key="1">
    <source>
        <dbReference type="SAM" id="Phobius"/>
    </source>
</evidence>
<name>A0A6P5YA56_DURZI</name>
<proteinExistence type="predicted"/>
<protein>
    <submittedName>
        <fullName evidence="3">Uncharacterized protein LOC111289819</fullName>
    </submittedName>
</protein>
<keyword evidence="1" id="KW-0472">Membrane</keyword>
<gene>
    <name evidence="3" type="primary">LOC111289819</name>
</gene>
<feature type="transmembrane region" description="Helical" evidence="1">
    <location>
        <begin position="27"/>
        <end position="47"/>
    </location>
</feature>
<dbReference type="RefSeq" id="XP_022736891.1">
    <property type="nucleotide sequence ID" value="XM_022881156.1"/>
</dbReference>
<dbReference type="KEGG" id="dzi:111289819"/>
<organism evidence="2 3">
    <name type="scientific">Durio zibethinus</name>
    <name type="common">Durian</name>
    <dbReference type="NCBI Taxonomy" id="66656"/>
    <lineage>
        <taxon>Eukaryota</taxon>
        <taxon>Viridiplantae</taxon>
        <taxon>Streptophyta</taxon>
        <taxon>Embryophyta</taxon>
        <taxon>Tracheophyta</taxon>
        <taxon>Spermatophyta</taxon>
        <taxon>Magnoliopsida</taxon>
        <taxon>eudicotyledons</taxon>
        <taxon>Gunneridae</taxon>
        <taxon>Pentapetalae</taxon>
        <taxon>rosids</taxon>
        <taxon>malvids</taxon>
        <taxon>Malvales</taxon>
        <taxon>Malvaceae</taxon>
        <taxon>Helicteroideae</taxon>
        <taxon>Durio</taxon>
    </lineage>
</organism>